<dbReference type="InterPro" id="IPR035386">
    <property type="entry name" value="Arm-DNA-bind_5"/>
</dbReference>
<dbReference type="GO" id="GO:0003677">
    <property type="term" value="F:DNA binding"/>
    <property type="evidence" value="ECO:0007669"/>
    <property type="project" value="UniProtKB-KW"/>
</dbReference>
<dbReference type="GO" id="GO:0006310">
    <property type="term" value="P:DNA recombination"/>
    <property type="evidence" value="ECO:0007669"/>
    <property type="project" value="UniProtKB-KW"/>
</dbReference>
<dbReference type="InterPro" id="IPR010998">
    <property type="entry name" value="Integrase_recombinase_N"/>
</dbReference>
<dbReference type="SUPFAM" id="SSF56349">
    <property type="entry name" value="DNA breaking-rejoining enzymes"/>
    <property type="match status" value="1"/>
</dbReference>
<dbReference type="InterPro" id="IPR002104">
    <property type="entry name" value="Integrase_catalytic"/>
</dbReference>
<evidence type="ECO:0000259" key="4">
    <source>
        <dbReference type="PROSITE" id="PS51898"/>
    </source>
</evidence>
<dbReference type="PANTHER" id="PTHR30349:SF64">
    <property type="entry name" value="PROPHAGE INTEGRASE INTD-RELATED"/>
    <property type="match status" value="1"/>
</dbReference>
<protein>
    <submittedName>
        <fullName evidence="5">Site-specific recombinase XerD</fullName>
    </submittedName>
</protein>
<feature type="domain" description="Tyr recombinase" evidence="4">
    <location>
        <begin position="198"/>
        <end position="364"/>
    </location>
</feature>
<dbReference type="Pfam" id="PF13102">
    <property type="entry name" value="Phage_int_SAM_5"/>
    <property type="match status" value="1"/>
</dbReference>
<dbReference type="Pfam" id="PF00589">
    <property type="entry name" value="Phage_integrase"/>
    <property type="match status" value="1"/>
</dbReference>
<dbReference type="PROSITE" id="PS51898">
    <property type="entry name" value="TYR_RECOMBINASE"/>
    <property type="match status" value="1"/>
</dbReference>
<gene>
    <name evidence="5" type="ORF">SAMN06296052_13921</name>
</gene>
<evidence type="ECO:0000256" key="2">
    <source>
        <dbReference type="ARBA" id="ARBA00023125"/>
    </source>
</evidence>
<evidence type="ECO:0000256" key="3">
    <source>
        <dbReference type="ARBA" id="ARBA00023172"/>
    </source>
</evidence>
<dbReference type="Proteomes" id="UP000198432">
    <property type="component" value="Unassembled WGS sequence"/>
</dbReference>
<keyword evidence="3" id="KW-0233">DNA recombination</keyword>
<dbReference type="EMBL" id="FZOQ01000039">
    <property type="protein sequence ID" value="SNT28238.1"/>
    <property type="molecule type" value="Genomic_DNA"/>
</dbReference>
<dbReference type="AlphaFoldDB" id="A0A239LEA6"/>
<dbReference type="PANTHER" id="PTHR30349">
    <property type="entry name" value="PHAGE INTEGRASE-RELATED"/>
    <property type="match status" value="1"/>
</dbReference>
<proteinExistence type="inferred from homology"/>
<dbReference type="InterPro" id="IPR011010">
    <property type="entry name" value="DNA_brk_join_enz"/>
</dbReference>
<dbReference type="CDD" id="cd01185">
    <property type="entry name" value="INTN1_C_like"/>
    <property type="match status" value="1"/>
</dbReference>
<sequence>MPIFLRIIVAGKRAELATGRACDPSCWNSSAGRAAGTKAFSKSLNAYLDSLQVKVYEAHRQLVETLGLVTATALKNRVIGKEERRVTLIEVFQDHNRKMKALVGDEFARGTLGRYTISLKHTVDFLEWKYQAPDIDIRKVNHAFITEYEFYLRSVRKCSNNTAVKYIKNFGKIIRICLANGWLSANPFVNYKAKMRKVDRVFLTEEELKMMAAKELVGERLLQVRDIFLFSCFTGLAYADVLKLIRADISKGIDGKQWVFKKRQKTDTISRIPLLPMALRILEKYKDHPQCLNDGKLLPVLSNQKMNAYLKEIADLCGINKPLTFHIARHTFATTVTLLNGVPLESMSKMLGHSNLSTMPRFWM</sequence>
<keyword evidence="6" id="KW-1185">Reference proteome</keyword>
<name>A0A239LEA6_9BACT</name>
<reference evidence="6" key="1">
    <citation type="submission" date="2017-06" db="EMBL/GenBank/DDBJ databases">
        <authorList>
            <person name="Varghese N."/>
            <person name="Submissions S."/>
        </authorList>
    </citation>
    <scope>NUCLEOTIDE SEQUENCE [LARGE SCALE GENOMIC DNA]</scope>
    <source>
        <strain evidence="6">NKM1</strain>
    </source>
</reference>
<organism evidence="5 6">
    <name type="scientific">Pontibacter ummariensis</name>
    <dbReference type="NCBI Taxonomy" id="1610492"/>
    <lineage>
        <taxon>Bacteria</taxon>
        <taxon>Pseudomonadati</taxon>
        <taxon>Bacteroidota</taxon>
        <taxon>Cytophagia</taxon>
        <taxon>Cytophagales</taxon>
        <taxon>Hymenobacteraceae</taxon>
        <taxon>Pontibacter</taxon>
    </lineage>
</organism>
<keyword evidence="2" id="KW-0238">DNA-binding</keyword>
<dbReference type="Pfam" id="PF17293">
    <property type="entry name" value="Arm-DNA-bind_5"/>
    <property type="match status" value="1"/>
</dbReference>
<dbReference type="Gene3D" id="1.10.443.10">
    <property type="entry name" value="Intergrase catalytic core"/>
    <property type="match status" value="1"/>
</dbReference>
<dbReference type="InterPro" id="IPR025269">
    <property type="entry name" value="SAM-like_dom"/>
</dbReference>
<evidence type="ECO:0000256" key="1">
    <source>
        <dbReference type="ARBA" id="ARBA00008857"/>
    </source>
</evidence>
<dbReference type="GO" id="GO:0015074">
    <property type="term" value="P:DNA integration"/>
    <property type="evidence" value="ECO:0007669"/>
    <property type="project" value="InterPro"/>
</dbReference>
<evidence type="ECO:0000313" key="5">
    <source>
        <dbReference type="EMBL" id="SNT28238.1"/>
    </source>
</evidence>
<dbReference type="InterPro" id="IPR013762">
    <property type="entry name" value="Integrase-like_cat_sf"/>
</dbReference>
<dbReference type="InterPro" id="IPR050090">
    <property type="entry name" value="Tyrosine_recombinase_XerCD"/>
</dbReference>
<comment type="similarity">
    <text evidence="1">Belongs to the 'phage' integrase family.</text>
</comment>
<dbReference type="Gene3D" id="1.10.150.130">
    <property type="match status" value="1"/>
</dbReference>
<accession>A0A239LEA6</accession>
<evidence type="ECO:0000313" key="6">
    <source>
        <dbReference type="Proteomes" id="UP000198432"/>
    </source>
</evidence>
<dbReference type="RefSeq" id="WP_245842874.1">
    <property type="nucleotide sequence ID" value="NZ_FZOQ01000039.1"/>
</dbReference>